<evidence type="ECO:0000259" key="4">
    <source>
        <dbReference type="Pfam" id="PF17479"/>
    </source>
</evidence>
<sequence>MTVPSLRRARSTAVLGVVAVLALAACSSGGPTPSTTVTPDPAVDKSAPPSPEVPVTWPLTGVTADQVAERPALAVKIENAPVARPQTGLEAADIVWEEVVEGGVSRFVAVYHSAIPDVVEPVRSVRPMDPAIVAPLDGLLAYSGAQPPFIEAVEASGTQSVIMDRGDAGFSRDRSRYAPHNVVGDMQAFLDQADGERSVPPPAQFDYADAPGEGTASADGKKAGTLDVVLSPAQRSVWDWDADSGTWLRSEGSQESVSSDGTRHAARNVLAMSTVIVNTAYKDPGGAPVPETQLVGSGQGVLAAGGKVLTVKWSKEDLHAPVELTHDGEPVELDPGSTWIELVPRGTGSWSVS</sequence>
<evidence type="ECO:0000259" key="3">
    <source>
        <dbReference type="Pfam" id="PF11258"/>
    </source>
</evidence>
<feature type="compositionally biased region" description="Low complexity" evidence="1">
    <location>
        <begin position="28"/>
        <end position="41"/>
    </location>
</feature>
<accession>A0ABS7ZKH7</accession>
<dbReference type="PROSITE" id="PS51257">
    <property type="entry name" value="PROKAR_LIPOPROTEIN"/>
    <property type="match status" value="1"/>
</dbReference>
<feature type="domain" description="DUF3048" evidence="3">
    <location>
        <begin position="59"/>
        <end position="195"/>
    </location>
</feature>
<evidence type="ECO:0000256" key="2">
    <source>
        <dbReference type="SAM" id="SignalP"/>
    </source>
</evidence>
<organism evidence="5 6">
    <name type="scientific">Isoptericola luteus</name>
    <dbReference type="NCBI Taxonomy" id="2879484"/>
    <lineage>
        <taxon>Bacteria</taxon>
        <taxon>Bacillati</taxon>
        <taxon>Actinomycetota</taxon>
        <taxon>Actinomycetes</taxon>
        <taxon>Micrococcales</taxon>
        <taxon>Promicromonosporaceae</taxon>
        <taxon>Isoptericola</taxon>
    </lineage>
</organism>
<dbReference type="Proteomes" id="UP001319870">
    <property type="component" value="Unassembled WGS sequence"/>
</dbReference>
<dbReference type="EMBL" id="JAIXCQ010000016">
    <property type="protein sequence ID" value="MCA5895027.1"/>
    <property type="molecule type" value="Genomic_DNA"/>
</dbReference>
<proteinExistence type="predicted"/>
<dbReference type="InterPro" id="IPR021416">
    <property type="entry name" value="DUF3048_N"/>
</dbReference>
<reference evidence="5 6" key="1">
    <citation type="submission" date="2021-09" db="EMBL/GenBank/DDBJ databases">
        <title>Isoptericola luteus sp. nov., a novel bacterium isolated from Harbin, the capital city of Heilongjiang province.</title>
        <authorList>
            <person name="Li J."/>
        </authorList>
    </citation>
    <scope>NUCLEOTIDE SEQUENCE [LARGE SCALE GENOMIC DNA]</scope>
    <source>
        <strain evidence="5 6">NEAU-Y5</strain>
    </source>
</reference>
<dbReference type="InterPro" id="IPR035328">
    <property type="entry name" value="DUF3048_C"/>
</dbReference>
<protein>
    <submittedName>
        <fullName evidence="5">DUF3048 domain-containing protein</fullName>
    </submittedName>
</protein>
<dbReference type="Pfam" id="PF11258">
    <property type="entry name" value="DUF3048"/>
    <property type="match status" value="1"/>
</dbReference>
<gene>
    <name evidence="5" type="ORF">LEP48_16985</name>
</gene>
<feature type="domain" description="DUF3048" evidence="4">
    <location>
        <begin position="228"/>
        <end position="340"/>
    </location>
</feature>
<name>A0ABS7ZKH7_9MICO</name>
<dbReference type="Pfam" id="PF17479">
    <property type="entry name" value="DUF3048_C"/>
    <property type="match status" value="1"/>
</dbReference>
<keyword evidence="2" id="KW-0732">Signal</keyword>
<feature type="chain" id="PRO_5045090194" evidence="2">
    <location>
        <begin position="25"/>
        <end position="353"/>
    </location>
</feature>
<dbReference type="InterPro" id="IPR023158">
    <property type="entry name" value="YerB-like_sf"/>
</dbReference>
<dbReference type="RefSeq" id="WP_225566761.1">
    <property type="nucleotide sequence ID" value="NZ_JAIXCQ010000016.1"/>
</dbReference>
<evidence type="ECO:0000313" key="6">
    <source>
        <dbReference type="Proteomes" id="UP001319870"/>
    </source>
</evidence>
<feature type="region of interest" description="Disordered" evidence="1">
    <location>
        <begin position="28"/>
        <end position="54"/>
    </location>
</feature>
<dbReference type="Gene3D" id="3.50.90.10">
    <property type="entry name" value="YerB-like"/>
    <property type="match status" value="1"/>
</dbReference>
<comment type="caution">
    <text evidence="5">The sequence shown here is derived from an EMBL/GenBank/DDBJ whole genome shotgun (WGS) entry which is preliminary data.</text>
</comment>
<dbReference type="SUPFAM" id="SSF159774">
    <property type="entry name" value="YerB-like"/>
    <property type="match status" value="1"/>
</dbReference>
<evidence type="ECO:0000313" key="5">
    <source>
        <dbReference type="EMBL" id="MCA5895027.1"/>
    </source>
</evidence>
<feature type="signal peptide" evidence="2">
    <location>
        <begin position="1"/>
        <end position="24"/>
    </location>
</feature>
<keyword evidence="6" id="KW-1185">Reference proteome</keyword>
<evidence type="ECO:0000256" key="1">
    <source>
        <dbReference type="SAM" id="MobiDB-lite"/>
    </source>
</evidence>